<keyword evidence="4" id="KW-0472">Membrane</keyword>
<name>A0A8J2PVB9_9HEXA</name>
<dbReference type="FunFam" id="2.60.40.10:FF:000437">
    <property type="entry name" value="Beat-IIIc, isoform A"/>
    <property type="match status" value="1"/>
</dbReference>
<dbReference type="PANTHER" id="PTHR21261">
    <property type="entry name" value="BEAT PROTEIN"/>
    <property type="match status" value="1"/>
</dbReference>
<dbReference type="Pfam" id="PF07686">
    <property type="entry name" value="V-set"/>
    <property type="match status" value="1"/>
</dbReference>
<evidence type="ECO:0000259" key="7">
    <source>
        <dbReference type="PROSITE" id="PS50835"/>
    </source>
</evidence>
<accession>A0A8J2PVB9</accession>
<dbReference type="OrthoDB" id="6343941at2759"/>
<evidence type="ECO:0000256" key="5">
    <source>
        <dbReference type="ARBA" id="ARBA00023157"/>
    </source>
</evidence>
<evidence type="ECO:0000313" key="9">
    <source>
        <dbReference type="Proteomes" id="UP000708208"/>
    </source>
</evidence>
<dbReference type="GO" id="GO:0016020">
    <property type="term" value="C:membrane"/>
    <property type="evidence" value="ECO:0007669"/>
    <property type="project" value="UniProtKB-SubCell"/>
</dbReference>
<evidence type="ECO:0000256" key="3">
    <source>
        <dbReference type="ARBA" id="ARBA00022989"/>
    </source>
</evidence>
<feature type="domain" description="Ig-like" evidence="7">
    <location>
        <begin position="4"/>
        <end position="115"/>
    </location>
</feature>
<organism evidence="8 9">
    <name type="scientific">Allacma fusca</name>
    <dbReference type="NCBI Taxonomy" id="39272"/>
    <lineage>
        <taxon>Eukaryota</taxon>
        <taxon>Metazoa</taxon>
        <taxon>Ecdysozoa</taxon>
        <taxon>Arthropoda</taxon>
        <taxon>Hexapoda</taxon>
        <taxon>Collembola</taxon>
        <taxon>Symphypleona</taxon>
        <taxon>Sminthuridae</taxon>
        <taxon>Allacma</taxon>
    </lineage>
</organism>
<dbReference type="InterPro" id="IPR007110">
    <property type="entry name" value="Ig-like_dom"/>
</dbReference>
<protein>
    <recommendedName>
        <fullName evidence="7">Ig-like domain-containing protein</fullName>
    </recommendedName>
</protein>
<evidence type="ECO:0000256" key="1">
    <source>
        <dbReference type="ARBA" id="ARBA00004167"/>
    </source>
</evidence>
<dbReference type="AlphaFoldDB" id="A0A8J2PVB9"/>
<keyword evidence="9" id="KW-1185">Reference proteome</keyword>
<keyword evidence="2" id="KW-0812">Transmembrane</keyword>
<dbReference type="SMART" id="SM00409">
    <property type="entry name" value="IG"/>
    <property type="match status" value="1"/>
</dbReference>
<gene>
    <name evidence="8" type="ORF">AFUS01_LOCUS39386</name>
</gene>
<dbReference type="Pfam" id="PF08205">
    <property type="entry name" value="C2-set_2"/>
    <property type="match status" value="1"/>
</dbReference>
<dbReference type="InterPro" id="IPR003599">
    <property type="entry name" value="Ig_sub"/>
</dbReference>
<dbReference type="EMBL" id="CAJVCH010551861">
    <property type="protein sequence ID" value="CAG7829527.1"/>
    <property type="molecule type" value="Genomic_DNA"/>
</dbReference>
<dbReference type="PROSITE" id="PS50835">
    <property type="entry name" value="IG_LIKE"/>
    <property type="match status" value="2"/>
</dbReference>
<dbReference type="InterPro" id="IPR013162">
    <property type="entry name" value="CD80_C2-set"/>
</dbReference>
<evidence type="ECO:0000256" key="2">
    <source>
        <dbReference type="ARBA" id="ARBA00022692"/>
    </source>
</evidence>
<proteinExistence type="predicted"/>
<evidence type="ECO:0000256" key="6">
    <source>
        <dbReference type="SAM" id="MobiDB-lite"/>
    </source>
</evidence>
<feature type="domain" description="Ig-like" evidence="7">
    <location>
        <begin position="130"/>
        <end position="168"/>
    </location>
</feature>
<dbReference type="InterPro" id="IPR013106">
    <property type="entry name" value="Ig_V-set"/>
</dbReference>
<keyword evidence="3" id="KW-1133">Transmembrane helix</keyword>
<evidence type="ECO:0000256" key="4">
    <source>
        <dbReference type="ARBA" id="ARBA00023136"/>
    </source>
</evidence>
<comment type="subcellular location">
    <subcellularLocation>
        <location evidence="1">Membrane</location>
        <topology evidence="1">Single-pass membrane protein</topology>
    </subcellularLocation>
</comment>
<evidence type="ECO:0000313" key="8">
    <source>
        <dbReference type="EMBL" id="CAG7829527.1"/>
    </source>
</evidence>
<reference evidence="8" key="1">
    <citation type="submission" date="2021-06" db="EMBL/GenBank/DDBJ databases">
        <authorList>
            <person name="Hodson N. C."/>
            <person name="Mongue J. A."/>
            <person name="Jaron S. K."/>
        </authorList>
    </citation>
    <scope>NUCLEOTIDE SEQUENCE</scope>
</reference>
<keyword evidence="5" id="KW-1015">Disulfide bond</keyword>
<feature type="region of interest" description="Disordered" evidence="6">
    <location>
        <begin position="230"/>
        <end position="252"/>
    </location>
</feature>
<dbReference type="Proteomes" id="UP000708208">
    <property type="component" value="Unassembled WGS sequence"/>
</dbReference>
<comment type="caution">
    <text evidence="8">The sequence shown here is derived from an EMBL/GenBank/DDBJ whole genome shotgun (WGS) entry which is preliminary data.</text>
</comment>
<dbReference type="PANTHER" id="PTHR21261:SF15">
    <property type="entry name" value="BEATEN PATH IIIA, ISOFORM D-RELATED"/>
    <property type="match status" value="1"/>
</dbReference>
<feature type="compositionally biased region" description="Low complexity" evidence="6">
    <location>
        <begin position="232"/>
        <end position="247"/>
    </location>
</feature>
<sequence length="277" mass="30751">MGLPQKGSDGLRDIRLEGPGYVRRGETVTLSCQYDMEKDTLYQVKWYRGTSEFYRYVPKEVPPTQVFTDAPQVQGIRVDISGSNDHNVVLQSVPLEISGKYKCTVSAEGTFQTISHTKDLNVVAVGYESPFLSVTPDTFYGGETIKANCSIKPSAPAVNITWFMDGKEIPGDKFQTFRIPDMNDSTVATTMSMLTYELPPAFTRIKLKCTGRLFDVYDESSVFAINRAPPQSHSSLSSSHLKPSGSSTAPSGFAQDSHQRLFLMLVHMQLIRLVLLT</sequence>